<dbReference type="Proteomes" id="UP000268094">
    <property type="component" value="Unassembled WGS sequence"/>
</dbReference>
<dbReference type="EMBL" id="RAVZ01000280">
    <property type="protein sequence ID" value="RKG77596.1"/>
    <property type="molecule type" value="Genomic_DNA"/>
</dbReference>
<dbReference type="CDD" id="cd02440">
    <property type="entry name" value="AdoMet_MTases"/>
    <property type="match status" value="1"/>
</dbReference>
<evidence type="ECO:0000313" key="3">
    <source>
        <dbReference type="EMBL" id="RKG77596.1"/>
    </source>
</evidence>
<feature type="chain" id="PRO_5017446733" evidence="2">
    <location>
        <begin position="20"/>
        <end position="263"/>
    </location>
</feature>
<dbReference type="GO" id="GO:0032259">
    <property type="term" value="P:methylation"/>
    <property type="evidence" value="ECO:0007669"/>
    <property type="project" value="UniProtKB-KW"/>
</dbReference>
<evidence type="ECO:0000256" key="1">
    <source>
        <dbReference type="SAM" id="MobiDB-lite"/>
    </source>
</evidence>
<organism evidence="3 4">
    <name type="scientific">Corallococcus terminator</name>
    <dbReference type="NCBI Taxonomy" id="2316733"/>
    <lineage>
        <taxon>Bacteria</taxon>
        <taxon>Pseudomonadati</taxon>
        <taxon>Myxococcota</taxon>
        <taxon>Myxococcia</taxon>
        <taxon>Myxococcales</taxon>
        <taxon>Cystobacterineae</taxon>
        <taxon>Myxococcaceae</taxon>
        <taxon>Corallococcus</taxon>
    </lineage>
</organism>
<feature type="region of interest" description="Disordered" evidence="1">
    <location>
        <begin position="21"/>
        <end position="45"/>
    </location>
</feature>
<name>A0A3A8I4C0_9BACT</name>
<dbReference type="Gene3D" id="3.40.50.150">
    <property type="entry name" value="Vaccinia Virus protein VP39"/>
    <property type="match status" value="1"/>
</dbReference>
<dbReference type="OrthoDB" id="9342567at2"/>
<feature type="compositionally biased region" description="Low complexity" evidence="1">
    <location>
        <begin position="21"/>
        <end position="37"/>
    </location>
</feature>
<comment type="caution">
    <text evidence="3">The sequence shown here is derived from an EMBL/GenBank/DDBJ whole genome shotgun (WGS) entry which is preliminary data.</text>
</comment>
<dbReference type="GO" id="GO:0008168">
    <property type="term" value="F:methyltransferase activity"/>
    <property type="evidence" value="ECO:0007669"/>
    <property type="project" value="UniProtKB-KW"/>
</dbReference>
<protein>
    <submittedName>
        <fullName evidence="3">SAM-dependent methyltransferase</fullName>
    </submittedName>
</protein>
<dbReference type="PIRSF" id="PIRSF031679">
    <property type="entry name" value="Mtase_Alr7345_prd"/>
    <property type="match status" value="1"/>
</dbReference>
<dbReference type="AlphaFoldDB" id="A0A3A8I4C0"/>
<dbReference type="InterPro" id="IPR029063">
    <property type="entry name" value="SAM-dependent_MTases_sf"/>
</dbReference>
<feature type="signal peptide" evidence="2">
    <location>
        <begin position="1"/>
        <end position="19"/>
    </location>
</feature>
<gene>
    <name evidence="3" type="ORF">D7V88_30840</name>
</gene>
<accession>A0A3A8I4C0</accession>
<dbReference type="SUPFAM" id="SSF53335">
    <property type="entry name" value="S-adenosyl-L-methionine-dependent methyltransferases"/>
    <property type="match status" value="1"/>
</dbReference>
<keyword evidence="3" id="KW-0808">Transferase</keyword>
<sequence>MRNALMAASFLVLAGCSHSTSTTPSSPASTTDSQPAPVSAQALVDAPDRTEADRALDAGRHPAALIEFAGVRPGMKVAELMAGGGYTTEFLARAVGPTGKVYGENPKFLLEKFAEKPWQERLARPVNQNVVRVDRELDSPLPPEVNDLDVVVSNIIYHDATLLGSDPAKMNAAVFQALKPGGVYVVLDSSAKPGTGIADAGTLHRIDEKLVREQVEAAGFKLQEESNVWRNPEDTRDWSSSPGAAGARRGTSDRFALKFVKPG</sequence>
<dbReference type="RefSeq" id="WP_120544199.1">
    <property type="nucleotide sequence ID" value="NZ_RAVZ01000280.1"/>
</dbReference>
<evidence type="ECO:0000256" key="2">
    <source>
        <dbReference type="SAM" id="SignalP"/>
    </source>
</evidence>
<reference evidence="4" key="1">
    <citation type="submission" date="2018-09" db="EMBL/GenBank/DDBJ databases">
        <authorList>
            <person name="Livingstone P.G."/>
            <person name="Whitworth D.E."/>
        </authorList>
    </citation>
    <scope>NUCLEOTIDE SEQUENCE [LARGE SCALE GENOMIC DNA]</scope>
    <source>
        <strain evidence="4">CA054A</strain>
    </source>
</reference>
<keyword evidence="2" id="KW-0732">Signal</keyword>
<dbReference type="InterPro" id="IPR016980">
    <property type="entry name" value="S-AdoMet-dep_MeTrfase_Alr7345"/>
</dbReference>
<keyword evidence="4" id="KW-1185">Reference proteome</keyword>
<dbReference type="PROSITE" id="PS51257">
    <property type="entry name" value="PROKAR_LIPOPROTEIN"/>
    <property type="match status" value="1"/>
</dbReference>
<feature type="region of interest" description="Disordered" evidence="1">
    <location>
        <begin position="230"/>
        <end position="250"/>
    </location>
</feature>
<proteinExistence type="predicted"/>
<keyword evidence="3" id="KW-0489">Methyltransferase</keyword>
<evidence type="ECO:0000313" key="4">
    <source>
        <dbReference type="Proteomes" id="UP000268094"/>
    </source>
</evidence>